<keyword evidence="4" id="KW-0804">Transcription</keyword>
<reference evidence="5" key="2">
    <citation type="submission" date="2023-01" db="EMBL/GenBank/DDBJ databases">
        <title>Draft genome sequence of Algimonas ampicilliniresistens strain NBRC 108219.</title>
        <authorList>
            <person name="Sun Q."/>
            <person name="Mori K."/>
        </authorList>
    </citation>
    <scope>NUCLEOTIDE SEQUENCE</scope>
    <source>
        <strain evidence="5">NBRC 108219</strain>
    </source>
</reference>
<dbReference type="Gene3D" id="1.10.4040.10">
    <property type="entry name" value="Penicillinase repressor domain"/>
    <property type="match status" value="1"/>
</dbReference>
<dbReference type="InterPro" id="IPR005650">
    <property type="entry name" value="BlaI_family"/>
</dbReference>
<keyword evidence="3" id="KW-0238">DNA-binding</keyword>
<dbReference type="InterPro" id="IPR036390">
    <property type="entry name" value="WH_DNA-bd_sf"/>
</dbReference>
<evidence type="ECO:0000313" key="6">
    <source>
        <dbReference type="Proteomes" id="UP001161391"/>
    </source>
</evidence>
<keyword evidence="2" id="KW-0805">Transcription regulation</keyword>
<comment type="caution">
    <text evidence="5">The sequence shown here is derived from an EMBL/GenBank/DDBJ whole genome shotgun (WGS) entry which is preliminary data.</text>
</comment>
<organism evidence="5 6">
    <name type="scientific">Algimonas ampicilliniresistens</name>
    <dbReference type="NCBI Taxonomy" id="1298735"/>
    <lineage>
        <taxon>Bacteria</taxon>
        <taxon>Pseudomonadati</taxon>
        <taxon>Pseudomonadota</taxon>
        <taxon>Alphaproteobacteria</taxon>
        <taxon>Maricaulales</taxon>
        <taxon>Robiginitomaculaceae</taxon>
        <taxon>Algimonas</taxon>
    </lineage>
</organism>
<dbReference type="Pfam" id="PF03965">
    <property type="entry name" value="Penicillinase_R"/>
    <property type="match status" value="1"/>
</dbReference>
<protein>
    <submittedName>
        <fullName evidence="5">Transcriptional regulator</fullName>
    </submittedName>
</protein>
<evidence type="ECO:0000313" key="5">
    <source>
        <dbReference type="EMBL" id="GLQ22638.1"/>
    </source>
</evidence>
<dbReference type="SUPFAM" id="SSF46785">
    <property type="entry name" value="Winged helix' DNA-binding domain"/>
    <property type="match status" value="1"/>
</dbReference>
<dbReference type="Gene3D" id="1.10.10.10">
    <property type="entry name" value="Winged helix-like DNA-binding domain superfamily/Winged helix DNA-binding domain"/>
    <property type="match status" value="1"/>
</dbReference>
<name>A0ABQ5V515_9PROT</name>
<sequence length="125" mass="13827">MMQRRIAKSELDVMEVLWVRPGLAASAVHSALPEGDARSLQTVKTLLSRLVEKGALRSEPDGRRFLYHPLITRDEYTASATRRFSERLFGGRAAPIVAHLAKGDGLSDTDIAELEAIIRELKGDD</sequence>
<dbReference type="PIRSF" id="PIRSF019455">
    <property type="entry name" value="CopR_AtkY"/>
    <property type="match status" value="1"/>
</dbReference>
<evidence type="ECO:0000256" key="1">
    <source>
        <dbReference type="ARBA" id="ARBA00011046"/>
    </source>
</evidence>
<keyword evidence="6" id="KW-1185">Reference proteome</keyword>
<evidence type="ECO:0000256" key="2">
    <source>
        <dbReference type="ARBA" id="ARBA00023015"/>
    </source>
</evidence>
<evidence type="ECO:0000256" key="4">
    <source>
        <dbReference type="ARBA" id="ARBA00023163"/>
    </source>
</evidence>
<dbReference type="EMBL" id="BSNK01000001">
    <property type="protein sequence ID" value="GLQ22638.1"/>
    <property type="molecule type" value="Genomic_DNA"/>
</dbReference>
<gene>
    <name evidence="5" type="ORF">GCM10007853_05120</name>
</gene>
<dbReference type="RefSeq" id="WP_284387173.1">
    <property type="nucleotide sequence ID" value="NZ_BSNK01000001.1"/>
</dbReference>
<comment type="similarity">
    <text evidence="1">Belongs to the BlaI transcriptional regulatory family.</text>
</comment>
<reference evidence="5" key="1">
    <citation type="journal article" date="2014" name="Int. J. Syst. Evol. Microbiol.">
        <title>Complete genome of a new Firmicutes species belonging to the dominant human colonic microbiota ('Ruminococcus bicirculans') reveals two chromosomes and a selective capacity to utilize plant glucans.</title>
        <authorList>
            <consortium name="NISC Comparative Sequencing Program"/>
            <person name="Wegmann U."/>
            <person name="Louis P."/>
            <person name="Goesmann A."/>
            <person name="Henrissat B."/>
            <person name="Duncan S.H."/>
            <person name="Flint H.J."/>
        </authorList>
    </citation>
    <scope>NUCLEOTIDE SEQUENCE</scope>
    <source>
        <strain evidence="5">NBRC 108219</strain>
    </source>
</reference>
<accession>A0ABQ5V515</accession>
<evidence type="ECO:0000256" key="3">
    <source>
        <dbReference type="ARBA" id="ARBA00023125"/>
    </source>
</evidence>
<dbReference type="InterPro" id="IPR036388">
    <property type="entry name" value="WH-like_DNA-bd_sf"/>
</dbReference>
<dbReference type="Proteomes" id="UP001161391">
    <property type="component" value="Unassembled WGS sequence"/>
</dbReference>
<proteinExistence type="inferred from homology"/>